<dbReference type="GO" id="GO:0005576">
    <property type="term" value="C:extracellular region"/>
    <property type="evidence" value="ECO:0007669"/>
    <property type="project" value="InterPro"/>
</dbReference>
<feature type="domain" description="Fibronectin type-III" evidence="7">
    <location>
        <begin position="46"/>
        <end position="131"/>
    </location>
</feature>
<feature type="compositionally biased region" description="Polar residues" evidence="6">
    <location>
        <begin position="18"/>
        <end position="31"/>
    </location>
</feature>
<dbReference type="CDD" id="cd00063">
    <property type="entry name" value="FN3"/>
    <property type="match status" value="1"/>
</dbReference>
<evidence type="ECO:0000256" key="1">
    <source>
        <dbReference type="ARBA" id="ARBA00022729"/>
    </source>
</evidence>
<name>A0A5Q2VDD6_SERPR</name>
<dbReference type="InterPro" id="IPR003961">
    <property type="entry name" value="FN3_dom"/>
</dbReference>
<feature type="compositionally biased region" description="Basic and acidic residues" evidence="6">
    <location>
        <begin position="32"/>
        <end position="42"/>
    </location>
</feature>
<evidence type="ECO:0000256" key="2">
    <source>
        <dbReference type="ARBA" id="ARBA00022801"/>
    </source>
</evidence>
<proteinExistence type="predicted"/>
<evidence type="ECO:0000256" key="4">
    <source>
        <dbReference type="ARBA" id="ARBA00023295"/>
    </source>
</evidence>
<dbReference type="Pfam" id="PF00041">
    <property type="entry name" value="fn3"/>
    <property type="match status" value="1"/>
</dbReference>
<dbReference type="SMART" id="SM00060">
    <property type="entry name" value="FN3"/>
    <property type="match status" value="1"/>
</dbReference>
<evidence type="ECO:0000259" key="7">
    <source>
        <dbReference type="PROSITE" id="PS50853"/>
    </source>
</evidence>
<keyword evidence="1" id="KW-0732">Signal</keyword>
<organism evidence="8 9">
    <name type="scientific">Serratia proteamaculans</name>
    <dbReference type="NCBI Taxonomy" id="28151"/>
    <lineage>
        <taxon>Bacteria</taxon>
        <taxon>Pseudomonadati</taxon>
        <taxon>Pseudomonadota</taxon>
        <taxon>Gammaproteobacteria</taxon>
        <taxon>Enterobacterales</taxon>
        <taxon>Yersiniaceae</taxon>
        <taxon>Serratia</taxon>
    </lineage>
</organism>
<evidence type="ECO:0000313" key="9">
    <source>
        <dbReference type="Proteomes" id="UP000381260"/>
    </source>
</evidence>
<dbReference type="Gene3D" id="2.60.40.10">
    <property type="entry name" value="Immunoglobulins"/>
    <property type="match status" value="1"/>
</dbReference>
<dbReference type="EMBL" id="CP045913">
    <property type="protein sequence ID" value="QGH62015.1"/>
    <property type="molecule type" value="Genomic_DNA"/>
</dbReference>
<reference evidence="8 9" key="1">
    <citation type="submission" date="2019-11" db="EMBL/GenBank/DDBJ databases">
        <title>The Phosphoenolpyruvate Phosphotransferase System Regulates Serratia proteamaculans 336X Biofilm Formation and Wheat Roots colonization.</title>
        <authorList>
            <person name="Liu F."/>
        </authorList>
    </citation>
    <scope>NUCLEOTIDE SEQUENCE [LARGE SCALE GENOMIC DNA]</scope>
    <source>
        <strain evidence="8 9">336X</strain>
    </source>
</reference>
<dbReference type="GO" id="GO:0000272">
    <property type="term" value="P:polysaccharide catabolic process"/>
    <property type="evidence" value="ECO:0007669"/>
    <property type="project" value="UniProtKB-KW"/>
</dbReference>
<keyword evidence="2" id="KW-0378">Hydrolase</keyword>
<evidence type="ECO:0000313" key="8">
    <source>
        <dbReference type="EMBL" id="QGH62015.1"/>
    </source>
</evidence>
<dbReference type="Proteomes" id="UP000381260">
    <property type="component" value="Chromosome"/>
</dbReference>
<dbReference type="RefSeq" id="WP_153859047.1">
    <property type="nucleotide sequence ID" value="NZ_CP045913.1"/>
</dbReference>
<gene>
    <name evidence="8" type="ORF">GHV41_14790</name>
</gene>
<evidence type="ECO:0000256" key="6">
    <source>
        <dbReference type="SAM" id="MobiDB-lite"/>
    </source>
</evidence>
<dbReference type="SUPFAM" id="SSF49265">
    <property type="entry name" value="Fibronectin type III"/>
    <property type="match status" value="1"/>
</dbReference>
<keyword evidence="3" id="KW-0119">Carbohydrate metabolism</keyword>
<dbReference type="GO" id="GO:0030246">
    <property type="term" value="F:carbohydrate binding"/>
    <property type="evidence" value="ECO:0007669"/>
    <property type="project" value="InterPro"/>
</dbReference>
<dbReference type="PANTHER" id="PTHR34823">
    <property type="entry name" value="GLCNAC-BINDING PROTEIN A"/>
    <property type="match status" value="1"/>
</dbReference>
<dbReference type="InterPro" id="IPR036116">
    <property type="entry name" value="FN3_sf"/>
</dbReference>
<evidence type="ECO:0000256" key="3">
    <source>
        <dbReference type="ARBA" id="ARBA00023277"/>
    </source>
</evidence>
<dbReference type="InterPro" id="IPR013783">
    <property type="entry name" value="Ig-like_fold"/>
</dbReference>
<accession>A0A5Q2VDD6</accession>
<keyword evidence="4" id="KW-0326">Glycosidase</keyword>
<dbReference type="PANTHER" id="PTHR34823:SF1">
    <property type="entry name" value="CHITIN-BINDING TYPE-4 DOMAIN-CONTAINING PROTEIN"/>
    <property type="match status" value="1"/>
</dbReference>
<dbReference type="InterPro" id="IPR051024">
    <property type="entry name" value="GlcNAc_Chitin_IntDeg"/>
</dbReference>
<dbReference type="GO" id="GO:0004553">
    <property type="term" value="F:hydrolase activity, hydrolyzing O-glycosyl compounds"/>
    <property type="evidence" value="ECO:0007669"/>
    <property type="project" value="InterPro"/>
</dbReference>
<dbReference type="InterPro" id="IPR003610">
    <property type="entry name" value="CBM5/12"/>
</dbReference>
<dbReference type="FunFam" id="2.60.40.10:FF:001114">
    <property type="entry name" value="Chitinase A1"/>
    <property type="match status" value="1"/>
</dbReference>
<protein>
    <recommendedName>
        <fullName evidence="7">Fibronectin type-III domain-containing protein</fullName>
    </recommendedName>
</protein>
<dbReference type="AlphaFoldDB" id="A0A5Q2VDD6"/>
<dbReference type="PROSITE" id="PS50853">
    <property type="entry name" value="FN3"/>
    <property type="match status" value="1"/>
</dbReference>
<dbReference type="SMART" id="SM00495">
    <property type="entry name" value="ChtBD3"/>
    <property type="match status" value="1"/>
</dbReference>
<sequence length="195" mass="21458">MQPASHYDYFVVAKDKQGNLSVPSPTAQVTTDKGDTPVDDQQKPSTPQALKATSIKKDSLTLSWQASTDNVAIKHYQVYRNGIQIKTTALTSFADSSLTPATHYQYQVVAVDTSDNLSAKSQVLKVETLSQDVPPPKHPDYKEGTTYQAGDIVKNKGELYQCKPWPYTSWCAGAAWAYEPGAGQHWAQAWNAYKG</sequence>
<evidence type="ECO:0000256" key="5">
    <source>
        <dbReference type="ARBA" id="ARBA00023326"/>
    </source>
</evidence>
<keyword evidence="5" id="KW-0624">Polysaccharide degradation</keyword>
<feature type="region of interest" description="Disordered" evidence="6">
    <location>
        <begin position="18"/>
        <end position="52"/>
    </location>
</feature>